<dbReference type="EMBL" id="KN831945">
    <property type="protein sequence ID" value="KIO14242.1"/>
    <property type="molecule type" value="Genomic_DNA"/>
</dbReference>
<reference evidence="2 3" key="1">
    <citation type="submission" date="2014-04" db="EMBL/GenBank/DDBJ databases">
        <authorList>
            <consortium name="DOE Joint Genome Institute"/>
            <person name="Kuo A."/>
            <person name="Kohler A."/>
            <person name="Costa M.D."/>
            <person name="Nagy L.G."/>
            <person name="Floudas D."/>
            <person name="Copeland A."/>
            <person name="Barry K.W."/>
            <person name="Cichocki N."/>
            <person name="Veneault-Fourrey C."/>
            <person name="LaButti K."/>
            <person name="Lindquist E.A."/>
            <person name="Lipzen A."/>
            <person name="Lundell T."/>
            <person name="Morin E."/>
            <person name="Murat C."/>
            <person name="Sun H."/>
            <person name="Tunlid A."/>
            <person name="Henrissat B."/>
            <person name="Grigoriev I.V."/>
            <person name="Hibbett D.S."/>
            <person name="Martin F."/>
            <person name="Nordberg H.P."/>
            <person name="Cantor M.N."/>
            <person name="Hua S.X."/>
        </authorList>
    </citation>
    <scope>NUCLEOTIDE SEQUENCE [LARGE SCALE GENOMIC DNA]</scope>
    <source>
        <strain evidence="2 3">Marx 270</strain>
    </source>
</reference>
<dbReference type="Proteomes" id="UP000054217">
    <property type="component" value="Unassembled WGS sequence"/>
</dbReference>
<organism evidence="2 3">
    <name type="scientific">Pisolithus tinctorius Marx 270</name>
    <dbReference type="NCBI Taxonomy" id="870435"/>
    <lineage>
        <taxon>Eukaryota</taxon>
        <taxon>Fungi</taxon>
        <taxon>Dikarya</taxon>
        <taxon>Basidiomycota</taxon>
        <taxon>Agaricomycotina</taxon>
        <taxon>Agaricomycetes</taxon>
        <taxon>Agaricomycetidae</taxon>
        <taxon>Boletales</taxon>
        <taxon>Sclerodermatineae</taxon>
        <taxon>Pisolithaceae</taxon>
        <taxon>Pisolithus</taxon>
    </lineage>
</organism>
<evidence type="ECO:0000313" key="2">
    <source>
        <dbReference type="EMBL" id="KIO14242.1"/>
    </source>
</evidence>
<protein>
    <submittedName>
        <fullName evidence="2">Uncharacterized protein</fullName>
    </submittedName>
</protein>
<reference evidence="3" key="2">
    <citation type="submission" date="2015-01" db="EMBL/GenBank/DDBJ databases">
        <title>Evolutionary Origins and Diversification of the Mycorrhizal Mutualists.</title>
        <authorList>
            <consortium name="DOE Joint Genome Institute"/>
            <consortium name="Mycorrhizal Genomics Consortium"/>
            <person name="Kohler A."/>
            <person name="Kuo A."/>
            <person name="Nagy L.G."/>
            <person name="Floudas D."/>
            <person name="Copeland A."/>
            <person name="Barry K.W."/>
            <person name="Cichocki N."/>
            <person name="Veneault-Fourrey C."/>
            <person name="LaButti K."/>
            <person name="Lindquist E.A."/>
            <person name="Lipzen A."/>
            <person name="Lundell T."/>
            <person name="Morin E."/>
            <person name="Murat C."/>
            <person name="Riley R."/>
            <person name="Ohm R."/>
            <person name="Sun H."/>
            <person name="Tunlid A."/>
            <person name="Henrissat B."/>
            <person name="Grigoriev I.V."/>
            <person name="Hibbett D.S."/>
            <person name="Martin F."/>
        </authorList>
    </citation>
    <scope>NUCLEOTIDE SEQUENCE [LARGE SCALE GENOMIC DNA]</scope>
    <source>
        <strain evidence="3">Marx 270</strain>
    </source>
</reference>
<proteinExistence type="predicted"/>
<keyword evidence="3" id="KW-1185">Reference proteome</keyword>
<dbReference type="InParanoid" id="A0A0C3KXI9"/>
<feature type="region of interest" description="Disordered" evidence="1">
    <location>
        <begin position="1"/>
        <end position="29"/>
    </location>
</feature>
<gene>
    <name evidence="2" type="ORF">M404DRAFT_470745</name>
</gene>
<accession>A0A0C3KXI9</accession>
<sequence length="156" mass="17742">MCHASADPLRREDTNPKGNRKKDQNRASALRSQSYAIACSYPSSWISPSEKWGRRGARLNLMSWLHFYIQRIACPHAIGVALVRKGSCKIWIYIAAAAPDRVICNFSLTNRFGRPRPLPILPFFALRAALPSSKYSTPQHLIRDHGLKWWEVWPAG</sequence>
<feature type="compositionally biased region" description="Basic and acidic residues" evidence="1">
    <location>
        <begin position="8"/>
        <end position="25"/>
    </location>
</feature>
<dbReference type="AlphaFoldDB" id="A0A0C3KXI9"/>
<dbReference type="HOGENOM" id="CLU_1687393_0_0_1"/>
<name>A0A0C3KXI9_PISTI</name>
<evidence type="ECO:0000313" key="3">
    <source>
        <dbReference type="Proteomes" id="UP000054217"/>
    </source>
</evidence>
<evidence type="ECO:0000256" key="1">
    <source>
        <dbReference type="SAM" id="MobiDB-lite"/>
    </source>
</evidence>